<dbReference type="InterPro" id="IPR000757">
    <property type="entry name" value="Beta-glucanase-like"/>
</dbReference>
<evidence type="ECO:0000256" key="2">
    <source>
        <dbReference type="ARBA" id="ARBA00005462"/>
    </source>
</evidence>
<gene>
    <name evidence="15" type="ORF">D9619_003123</name>
</gene>
<organism evidence="15 16">
    <name type="scientific">Psilocybe cf. subviscida</name>
    <dbReference type="NCBI Taxonomy" id="2480587"/>
    <lineage>
        <taxon>Eukaryota</taxon>
        <taxon>Fungi</taxon>
        <taxon>Dikarya</taxon>
        <taxon>Basidiomycota</taxon>
        <taxon>Agaricomycotina</taxon>
        <taxon>Agaricomycetes</taxon>
        <taxon>Agaricomycetidae</taxon>
        <taxon>Agaricales</taxon>
        <taxon>Agaricineae</taxon>
        <taxon>Strophariaceae</taxon>
        <taxon>Psilocybe</taxon>
    </lineage>
</organism>
<feature type="compositionally biased region" description="Low complexity" evidence="13">
    <location>
        <begin position="659"/>
        <end position="669"/>
    </location>
</feature>
<feature type="repeat" description="WD" evidence="11">
    <location>
        <begin position="154"/>
        <end position="196"/>
    </location>
</feature>
<keyword evidence="5" id="KW-0519">Myristate</keyword>
<dbReference type="Pfam" id="PF04003">
    <property type="entry name" value="Utp12"/>
    <property type="match status" value="1"/>
</dbReference>
<dbReference type="InterPro" id="IPR019775">
    <property type="entry name" value="WD40_repeat_CS"/>
</dbReference>
<dbReference type="SUPFAM" id="SSF48371">
    <property type="entry name" value="ARM repeat"/>
    <property type="match status" value="1"/>
</dbReference>
<dbReference type="EMBL" id="JAACJJ010000056">
    <property type="protein sequence ID" value="KAF5312969.1"/>
    <property type="molecule type" value="Genomic_DNA"/>
</dbReference>
<evidence type="ECO:0000259" key="14">
    <source>
        <dbReference type="PROSITE" id="PS51762"/>
    </source>
</evidence>
<keyword evidence="7" id="KW-0472">Membrane</keyword>
<feature type="repeat" description="ARM" evidence="12">
    <location>
        <begin position="1088"/>
        <end position="1130"/>
    </location>
</feature>
<dbReference type="InterPro" id="IPR000225">
    <property type="entry name" value="Armadillo"/>
</dbReference>
<evidence type="ECO:0000313" key="15">
    <source>
        <dbReference type="EMBL" id="KAF5312969.1"/>
    </source>
</evidence>
<dbReference type="Pfam" id="PF00400">
    <property type="entry name" value="WD40"/>
    <property type="match status" value="2"/>
</dbReference>
<feature type="repeat" description="WD" evidence="11">
    <location>
        <begin position="249"/>
        <end position="293"/>
    </location>
</feature>
<evidence type="ECO:0000256" key="12">
    <source>
        <dbReference type="PROSITE-ProRule" id="PRU00259"/>
    </source>
</evidence>
<comment type="function">
    <text evidence="9">Functions in both vacuole inheritance and protein targeting from the cytoplasm to vacuole.</text>
</comment>
<accession>A0A8H5AXX3</accession>
<keyword evidence="3" id="KW-0926">Vacuole</keyword>
<dbReference type="InterPro" id="IPR011989">
    <property type="entry name" value="ARM-like"/>
</dbReference>
<dbReference type="GO" id="GO:0004553">
    <property type="term" value="F:hydrolase activity, hydrolyzing O-glycosyl compounds"/>
    <property type="evidence" value="ECO:0007669"/>
    <property type="project" value="InterPro"/>
</dbReference>
<evidence type="ECO:0000256" key="6">
    <source>
        <dbReference type="ARBA" id="ARBA00022737"/>
    </source>
</evidence>
<dbReference type="PANTHER" id="PTHR47249">
    <property type="entry name" value="VACUOLAR PROTEIN 8"/>
    <property type="match status" value="1"/>
</dbReference>
<dbReference type="InterPro" id="IPR016024">
    <property type="entry name" value="ARM-type_fold"/>
</dbReference>
<dbReference type="CDD" id="cd02181">
    <property type="entry name" value="GH16_fungal_Lam16A_glucanase"/>
    <property type="match status" value="1"/>
</dbReference>
<dbReference type="SUPFAM" id="SSF50978">
    <property type="entry name" value="WD40 repeat-like"/>
    <property type="match status" value="1"/>
</dbReference>
<dbReference type="GO" id="GO:0005975">
    <property type="term" value="P:carbohydrate metabolic process"/>
    <property type="evidence" value="ECO:0007669"/>
    <property type="project" value="InterPro"/>
</dbReference>
<dbReference type="Proteomes" id="UP000567179">
    <property type="component" value="Unassembled WGS sequence"/>
</dbReference>
<dbReference type="InterPro" id="IPR015943">
    <property type="entry name" value="WD40/YVTN_repeat-like_dom_sf"/>
</dbReference>
<proteinExistence type="inferred from homology"/>
<evidence type="ECO:0000256" key="3">
    <source>
        <dbReference type="ARBA" id="ARBA00022554"/>
    </source>
</evidence>
<protein>
    <recommendedName>
        <fullName evidence="10">Vacuolar protein 8</fullName>
    </recommendedName>
</protein>
<dbReference type="GO" id="GO:0043495">
    <property type="term" value="F:protein-membrane adaptor activity"/>
    <property type="evidence" value="ECO:0007669"/>
    <property type="project" value="InterPro"/>
</dbReference>
<dbReference type="GO" id="GO:0000329">
    <property type="term" value="C:fungal-type vacuole membrane"/>
    <property type="evidence" value="ECO:0007669"/>
    <property type="project" value="TreeGrafter"/>
</dbReference>
<dbReference type="SMART" id="SM00320">
    <property type="entry name" value="WD40"/>
    <property type="match status" value="2"/>
</dbReference>
<feature type="repeat" description="ARM" evidence="12">
    <location>
        <begin position="1129"/>
        <end position="1172"/>
    </location>
</feature>
<evidence type="ECO:0000256" key="10">
    <source>
        <dbReference type="ARBA" id="ARBA00026209"/>
    </source>
</evidence>
<keyword evidence="6" id="KW-0677">Repeat</keyword>
<dbReference type="Pfam" id="PF26113">
    <property type="entry name" value="GH16_XgeA"/>
    <property type="match status" value="1"/>
</dbReference>
<feature type="region of interest" description="Disordered" evidence="13">
    <location>
        <begin position="1531"/>
        <end position="1594"/>
    </location>
</feature>
<dbReference type="SMART" id="SM00185">
    <property type="entry name" value="ARM"/>
    <property type="match status" value="8"/>
</dbReference>
<comment type="similarity">
    <text evidence="2">Belongs to the beta-catenin family.</text>
</comment>
<dbReference type="InterPro" id="IPR007148">
    <property type="entry name" value="SSU_processome_Utp12"/>
</dbReference>
<dbReference type="FunFam" id="1.25.10.10:FF:000131">
    <property type="entry name" value="Vacuolar protein 8"/>
    <property type="match status" value="1"/>
</dbReference>
<keyword evidence="8" id="KW-0449">Lipoprotein</keyword>
<feature type="repeat" description="ARM" evidence="12">
    <location>
        <begin position="1004"/>
        <end position="1044"/>
    </location>
</feature>
<dbReference type="GO" id="GO:0032040">
    <property type="term" value="C:small-subunit processome"/>
    <property type="evidence" value="ECO:0007669"/>
    <property type="project" value="UniProtKB-ARBA"/>
</dbReference>
<name>A0A8H5AXX3_9AGAR</name>
<evidence type="ECO:0000256" key="8">
    <source>
        <dbReference type="ARBA" id="ARBA00023288"/>
    </source>
</evidence>
<feature type="compositionally biased region" description="Low complexity" evidence="13">
    <location>
        <begin position="1545"/>
        <end position="1581"/>
    </location>
</feature>
<dbReference type="GO" id="GO:0000045">
    <property type="term" value="P:autophagosome assembly"/>
    <property type="evidence" value="ECO:0007669"/>
    <property type="project" value="TreeGrafter"/>
</dbReference>
<feature type="domain" description="GH16" evidence="14">
    <location>
        <begin position="1577"/>
        <end position="1852"/>
    </location>
</feature>
<comment type="caution">
    <text evidence="15">The sequence shown here is derived from an EMBL/GenBank/DDBJ whole genome shotgun (WGS) entry which is preliminary data.</text>
</comment>
<evidence type="ECO:0000256" key="13">
    <source>
        <dbReference type="SAM" id="MobiDB-lite"/>
    </source>
</evidence>
<dbReference type="PROSITE" id="PS51762">
    <property type="entry name" value="GH16_2"/>
    <property type="match status" value="1"/>
</dbReference>
<dbReference type="InterPro" id="IPR045156">
    <property type="entry name" value="Vac8"/>
</dbReference>
<reference evidence="15 16" key="1">
    <citation type="journal article" date="2020" name="ISME J.">
        <title>Uncovering the hidden diversity of litter-decomposition mechanisms in mushroom-forming fungi.</title>
        <authorList>
            <person name="Floudas D."/>
            <person name="Bentzer J."/>
            <person name="Ahren D."/>
            <person name="Johansson T."/>
            <person name="Persson P."/>
            <person name="Tunlid A."/>
        </authorList>
    </citation>
    <scope>NUCLEOTIDE SEQUENCE [LARGE SCALE GENOMIC DNA]</scope>
    <source>
        <strain evidence="15 16">CBS 101986</strain>
    </source>
</reference>
<dbReference type="InterPro" id="IPR013320">
    <property type="entry name" value="ConA-like_dom_sf"/>
</dbReference>
<dbReference type="PROSITE" id="PS50082">
    <property type="entry name" value="WD_REPEATS_2"/>
    <property type="match status" value="2"/>
</dbReference>
<dbReference type="GO" id="GO:0071562">
    <property type="term" value="P:nucleus-vacuole junction assembly"/>
    <property type="evidence" value="ECO:0007669"/>
    <property type="project" value="InterPro"/>
</dbReference>
<dbReference type="FunFam" id="1.25.10.10:FF:000236">
    <property type="entry name" value="Vacuolar protein 8, variant"/>
    <property type="match status" value="1"/>
</dbReference>
<evidence type="ECO:0000256" key="5">
    <source>
        <dbReference type="ARBA" id="ARBA00022707"/>
    </source>
</evidence>
<keyword evidence="4 11" id="KW-0853">WD repeat</keyword>
<dbReference type="Gene3D" id="2.130.10.10">
    <property type="entry name" value="YVTN repeat-like/Quinoprotein amine dehydrogenase"/>
    <property type="match status" value="2"/>
</dbReference>
<feature type="region of interest" description="Disordered" evidence="13">
    <location>
        <begin position="480"/>
        <end position="518"/>
    </location>
</feature>
<evidence type="ECO:0000256" key="9">
    <source>
        <dbReference type="ARBA" id="ARBA00024821"/>
    </source>
</evidence>
<dbReference type="InterPro" id="IPR001680">
    <property type="entry name" value="WD40_rpt"/>
</dbReference>
<sequence length="1896" mass="201965">MYCLRLLLSKMPSSKKAAAKAPKGRPQSTSALAQPAAPSAHAALSSFSPDGALFAFVTLAVDKHRLRIYNTATSRAVAEYTVDSARVSSLIWTTLPSEPAEPASPAKKRKKGRTSSANEDAASKELSVVALGLSDGVVIYFTPSHAKVVRTLSHSASTSSILALAADPSNKSHIWTSSADSTVRLWDIKTNDIVRSWKNEDRIPSTSLSVRPSLEDSTDLLVGHHHIRLLTDVSAQTSLQTKPNVTASFTGHASSITTLLWSNSAESARFFSSAEGDRFIYVWDTTNASSNEKAAASISLDSDVRAIGLSGSESSQTLIALSNAGKLSFIPIPSDLPHGKSSTLHSLLPRATLNSTQNPQSDPPVIGFAPSVDSTSICVARLVKGTSPVFDNVAFLDDEGNFLQNLSLGKVSEGAVEDGSQSIANKRYEEPSSLAVGSGFDLDQQDADENSEAQRELDGALQVDLAELSLGQRLTAVTENIANNASDSENEDGTKDPTRSNKSSKKQSQSENPAIPANSLTRTLIQALHSSDSRLLELCLAHSDSALISNTVRRLPPQLAVPLITACVERLGRGPRAANMKGRGGGASSQRGSALLVWLKTVLAVHTGHLMTIPDLVARLSGLHATLTARLSLHDSLLSLSGRLDMVLSQVEMRASPAPSTVAPVSSRSGKTKHGALVRRYVEGETDSEEEEAQIDVEIEAESDQEGSIEDIELGGDSENEDSDEAEFSDSEAEEGGMSNFIDDEAEEEFSGEEEDEESDRVVYVNETGYLGRARMICAQKRSQASHSLKAGAVHGRRSQSYEPLLLENEREAVADLLQYLESEQPLAPLHTPARRLTAFTDRTTTNFFTGSPLTALTTLSFSDNVDLQRSAALAFAEITEKEVRPVGRDTLDPILFLLSSHDTEVQRAASAALGNLAVNTDNKLLIVKLGGLEPLIRQMLSPNVEVQCNAVGCVTNLATHDDNKTKIAKSGALVPLTRLARSKDMRVQRNATDDNRQQLVNAGAIPVLVSLLNSPDTDVQYYCTTALSNIAVDGANRKKLAQSEPKLVSSLVMLMDSSSLKVQCQAALALRNLASDEKYQLDIVKSDGLQSLLRLLQSSYLPLILSAAACVRNVSIHPMNESPIIDSGFLGPLVHLLSFKDNEEVQCHAISTLRNLAASSEKNKKAIVKAGAVQAIKELVLEVPIVVQSEMTACIAVLGLSDELKGQLLEMGICEVLIPLTKSSSSEVQGNSAAALGNLSSKDGRSPTDDYSAFNDVWEKPDGGMHSYLHSFLTSPDATFQHIAVWTIVQLLESGDPQLISNIRASTDLIPNIRTLATSRTTSVASSVGTPQSHHSQHSFQETETNDGQGEITMLSRRILDFVDLDIDGLVSTSVPGSQSGAHGTSIHSSRDDELRRSAFGVIVRGEHALFLGVPSPPALLNPPQLQALDLWRATITGHLRTLRLVMLSWSPLPLSVVLLLVDLSQGSTSYTLVPRAVHNLHEHAVRRTHNLAQDIRVAFGGILVPRSADPATKHVVYCKSGPPNQVILGGGGGGLDNTTMTVPGGSTYTPPGAPSPSSTQSSSSSSSKTSSTKSAGSTAAPPPPPSSPWKLVESHQGQNFFDGWNFFTNPDPTNGIVTYVDQNTASSAGLLSINSAGNAVMRVETTPVVQNNRMSIRIQTQREINGGIITMEAVHMPHGCGVWPAFWTNGPQWPTTGEIDIVEGVGDYTNNQATIHTAVGCTLPGTSSNNLAISGSVIGGTDCAALTTGNQGCGIRASTSNSYGAGFNAAGGGVYAMKWDASGIAVYFFPAGSVPADINSETPLPDTWGPAQARWPSTTCDPSKFFINHAAIFDTTLCGDWASGVWNAAGIPGQEQSCAQRTNVPTCEAFVRANGGAMAEAYWEVKSVKIYQSS</sequence>
<evidence type="ECO:0000256" key="11">
    <source>
        <dbReference type="PROSITE-ProRule" id="PRU00221"/>
    </source>
</evidence>
<feature type="compositionally biased region" description="Acidic residues" evidence="13">
    <location>
        <begin position="684"/>
        <end position="735"/>
    </location>
</feature>
<dbReference type="SUPFAM" id="SSF49899">
    <property type="entry name" value="Concanavalin A-like lectins/glucanases"/>
    <property type="match status" value="1"/>
</dbReference>
<comment type="subcellular location">
    <subcellularLocation>
        <location evidence="1">Vacuole membrane</location>
        <topology evidence="1">Lipid-anchor</topology>
    </subcellularLocation>
</comment>
<dbReference type="PROSITE" id="PS00678">
    <property type="entry name" value="WD_REPEATS_1"/>
    <property type="match status" value="1"/>
</dbReference>
<feature type="region of interest" description="Disordered" evidence="13">
    <location>
        <begin position="427"/>
        <end position="456"/>
    </location>
</feature>
<feature type="repeat" description="ARM" evidence="12">
    <location>
        <begin position="1047"/>
        <end position="1089"/>
    </location>
</feature>
<dbReference type="InterPro" id="IPR036322">
    <property type="entry name" value="WD40_repeat_dom_sf"/>
</dbReference>
<keyword evidence="16" id="KW-1185">Reference proteome</keyword>
<dbReference type="Gene3D" id="1.25.10.10">
    <property type="entry name" value="Leucine-rich Repeat Variant"/>
    <property type="match status" value="3"/>
</dbReference>
<feature type="repeat" description="ARM" evidence="12">
    <location>
        <begin position="931"/>
        <end position="973"/>
    </location>
</feature>
<evidence type="ECO:0000256" key="1">
    <source>
        <dbReference type="ARBA" id="ARBA00004592"/>
    </source>
</evidence>
<dbReference type="Pfam" id="PF00514">
    <property type="entry name" value="Arm"/>
    <property type="match status" value="4"/>
</dbReference>
<evidence type="ECO:0000256" key="7">
    <source>
        <dbReference type="ARBA" id="ARBA00023136"/>
    </source>
</evidence>
<feature type="region of interest" description="Disordered" evidence="13">
    <location>
        <begin position="98"/>
        <end position="119"/>
    </location>
</feature>
<evidence type="ECO:0000256" key="4">
    <source>
        <dbReference type="ARBA" id="ARBA00022574"/>
    </source>
</evidence>
<feature type="region of interest" description="Disordered" evidence="13">
    <location>
        <begin position="14"/>
        <end position="35"/>
    </location>
</feature>
<feature type="repeat" description="ARM" evidence="12">
    <location>
        <begin position="890"/>
        <end position="932"/>
    </location>
</feature>
<dbReference type="PANTHER" id="PTHR47249:SF1">
    <property type="entry name" value="VACUOLAR PROTEIN 8"/>
    <property type="match status" value="1"/>
</dbReference>
<dbReference type="Gene3D" id="2.60.120.200">
    <property type="match status" value="1"/>
</dbReference>
<dbReference type="PROSITE" id="PS50176">
    <property type="entry name" value="ARM_REPEAT"/>
    <property type="match status" value="6"/>
</dbReference>
<evidence type="ECO:0000313" key="16">
    <source>
        <dbReference type="Proteomes" id="UP000567179"/>
    </source>
</evidence>
<feature type="region of interest" description="Disordered" evidence="13">
    <location>
        <begin position="659"/>
        <end position="741"/>
    </location>
</feature>
<dbReference type="OrthoDB" id="7537227at2759"/>
<feature type="region of interest" description="Disordered" evidence="13">
    <location>
        <begin position="1322"/>
        <end position="1349"/>
    </location>
</feature>
<feature type="compositionally biased region" description="Polar residues" evidence="13">
    <location>
        <begin position="1330"/>
        <end position="1349"/>
    </location>
</feature>